<evidence type="ECO:0000256" key="1">
    <source>
        <dbReference type="SAM" id="MobiDB-lite"/>
    </source>
</evidence>
<feature type="compositionally biased region" description="Acidic residues" evidence="1">
    <location>
        <begin position="691"/>
        <end position="704"/>
    </location>
</feature>
<sequence length="704" mass="76098">MAASTNNNDTIHFDNDGNIVPAGQSNVAQNTEDRPAAVKVMGISEMVNLIIRYLPASSYRSCSQINRLWRTNILFTSLNYMTFNTEAQKSFESTPRRIFILSAYILQYSAAVDTGLPVGGASANQFVFSCQTRSDSVDSYGSSSSNSDHKSGESSGYTCTSGESRGMSHLQRHHTHQPGHDIEPYHSFHTYQSSAIVPNVYYKTGIQLPPHLSSPPPLPPPPILAQQQQQQPNYSFPSPPAQQQSLSQGGPLTPSSHPQQQRQYTTTDATQTIDQMVGFPSPLLPPPRDFLANAELSSSHLHHYEADMMAVDVRDISLSPTQVLLPSHGISTFPTPESSSSSTPQQRQQQKQQPVHLSSSFITGGIPMPAQQQHQQPQQPMLRVVPCPYELPTEGSIQYEQSMAMLKKRSRTNSGSARSADSSNSGGSYEGEPSSTSILQGGSYIPYASPIMEESSSPSGSVMAYGSPYATGVASSSSSAMMSPTGGAGGGGVRQGSSSGRMSRSSGKDLASEYQRALQEQNQRQLQQLQQQQWQRQRRFDGGDDMMDTTSVGGRGDQADLAHRSSVMTGGPAPFTTKATIISPNPSTKPRPLATAGAPTTIIITFKINNSNANNAVANNNQRAPPGTGTRALNAMIVACREHMLSPEGQGGTIVEKTKTSRIIWNETTRQEHIWTITPTLMDRTNPGDVVEADYDPQGELETA</sequence>
<feature type="compositionally biased region" description="Low complexity" evidence="1">
    <location>
        <begin position="495"/>
        <end position="505"/>
    </location>
</feature>
<feature type="compositionally biased region" description="Low complexity" evidence="1">
    <location>
        <begin position="224"/>
        <end position="252"/>
    </location>
</feature>
<keyword evidence="3" id="KW-1185">Reference proteome</keyword>
<feature type="region of interest" description="Disordered" evidence="1">
    <location>
        <begin position="211"/>
        <end position="267"/>
    </location>
</feature>
<feature type="region of interest" description="Disordered" evidence="1">
    <location>
        <begin position="138"/>
        <end position="185"/>
    </location>
</feature>
<feature type="region of interest" description="Disordered" evidence="1">
    <location>
        <begin position="470"/>
        <end position="545"/>
    </location>
</feature>
<dbReference type="Proteomes" id="UP000823405">
    <property type="component" value="Unassembled WGS sequence"/>
</dbReference>
<gene>
    <name evidence="2" type="ORF">BGZ97_002810</name>
</gene>
<proteinExistence type="predicted"/>
<organism evidence="2 3">
    <name type="scientific">Linnemannia gamsii</name>
    <dbReference type="NCBI Taxonomy" id="64522"/>
    <lineage>
        <taxon>Eukaryota</taxon>
        <taxon>Fungi</taxon>
        <taxon>Fungi incertae sedis</taxon>
        <taxon>Mucoromycota</taxon>
        <taxon>Mortierellomycotina</taxon>
        <taxon>Mortierellomycetes</taxon>
        <taxon>Mortierellales</taxon>
        <taxon>Mortierellaceae</taxon>
        <taxon>Linnemannia</taxon>
    </lineage>
</organism>
<dbReference type="OrthoDB" id="2382755at2759"/>
<comment type="caution">
    <text evidence="2">The sequence shown here is derived from an EMBL/GenBank/DDBJ whole genome shotgun (WGS) entry which is preliminary data.</text>
</comment>
<evidence type="ECO:0000313" key="3">
    <source>
        <dbReference type="Proteomes" id="UP000823405"/>
    </source>
</evidence>
<feature type="region of interest" description="Disordered" evidence="1">
    <location>
        <begin position="685"/>
        <end position="704"/>
    </location>
</feature>
<accession>A0A9P6QWK3</accession>
<dbReference type="EMBL" id="JAAAIN010001638">
    <property type="protein sequence ID" value="KAG0301367.1"/>
    <property type="molecule type" value="Genomic_DNA"/>
</dbReference>
<feature type="compositionally biased region" description="Low complexity" evidence="1">
    <location>
        <begin position="367"/>
        <end position="379"/>
    </location>
</feature>
<evidence type="ECO:0008006" key="4">
    <source>
        <dbReference type="Google" id="ProtNLM"/>
    </source>
</evidence>
<feature type="region of interest" description="Disordered" evidence="1">
    <location>
        <begin position="327"/>
        <end position="379"/>
    </location>
</feature>
<protein>
    <recommendedName>
        <fullName evidence="4">F-box domain-containing protein</fullName>
    </recommendedName>
</protein>
<feature type="compositionally biased region" description="Low complexity" evidence="1">
    <location>
        <begin position="515"/>
        <end position="535"/>
    </location>
</feature>
<feature type="compositionally biased region" description="Polar residues" evidence="1">
    <location>
        <begin position="577"/>
        <end position="588"/>
    </location>
</feature>
<feature type="compositionally biased region" description="Polar residues" evidence="1">
    <location>
        <begin position="253"/>
        <end position="267"/>
    </location>
</feature>
<feature type="region of interest" description="Disordered" evidence="1">
    <location>
        <begin position="405"/>
        <end position="441"/>
    </location>
</feature>
<feature type="compositionally biased region" description="Pro residues" evidence="1">
    <location>
        <begin position="212"/>
        <end position="223"/>
    </location>
</feature>
<feature type="compositionally biased region" description="Low complexity" evidence="1">
    <location>
        <begin position="331"/>
        <end position="354"/>
    </location>
</feature>
<name>A0A9P6QWK3_9FUNG</name>
<feature type="compositionally biased region" description="Low complexity" evidence="1">
    <location>
        <begin position="472"/>
        <end position="485"/>
    </location>
</feature>
<feature type="region of interest" description="Disordered" evidence="1">
    <location>
        <begin position="565"/>
        <end position="594"/>
    </location>
</feature>
<dbReference type="AlphaFoldDB" id="A0A9P6QWK3"/>
<feature type="compositionally biased region" description="Low complexity" evidence="1">
    <location>
        <begin position="413"/>
        <end position="427"/>
    </location>
</feature>
<reference evidence="2" key="1">
    <citation type="journal article" date="2020" name="Fungal Divers.">
        <title>Resolving the Mortierellaceae phylogeny through synthesis of multi-gene phylogenetics and phylogenomics.</title>
        <authorList>
            <person name="Vandepol N."/>
            <person name="Liber J."/>
            <person name="Desiro A."/>
            <person name="Na H."/>
            <person name="Kennedy M."/>
            <person name="Barry K."/>
            <person name="Grigoriev I.V."/>
            <person name="Miller A.N."/>
            <person name="O'Donnell K."/>
            <person name="Stajich J.E."/>
            <person name="Bonito G."/>
        </authorList>
    </citation>
    <scope>NUCLEOTIDE SEQUENCE</scope>
    <source>
        <strain evidence="2">NVP60</strain>
    </source>
</reference>
<evidence type="ECO:0000313" key="2">
    <source>
        <dbReference type="EMBL" id="KAG0301367.1"/>
    </source>
</evidence>